<reference evidence="3 4" key="1">
    <citation type="submission" date="2018-08" db="EMBL/GenBank/DDBJ databases">
        <title>A genome reference for cultivated species of the human gut microbiota.</title>
        <authorList>
            <person name="Zou Y."/>
            <person name="Xue W."/>
            <person name="Luo G."/>
        </authorList>
    </citation>
    <scope>NUCLEOTIDE SEQUENCE [LARGE SCALE GENOMIC DNA]</scope>
    <source>
        <strain evidence="1 4">AF14-18</strain>
        <strain evidence="2 3">AM35-14</strain>
    </source>
</reference>
<evidence type="ECO:0000313" key="4">
    <source>
        <dbReference type="Proteomes" id="UP000284543"/>
    </source>
</evidence>
<dbReference type="KEGG" id="cbol:CGC65_17845"/>
<evidence type="ECO:0000313" key="3">
    <source>
        <dbReference type="Proteomes" id="UP000283975"/>
    </source>
</evidence>
<gene>
    <name evidence="2" type="ORF">DW839_03995</name>
    <name evidence="1" type="ORF">DWW02_06860</name>
</gene>
<sequence length="76" mass="8379">MLRITSHSIAKSIVDFIANSICGSISITQPVRTLWILSCKIRKSPLQYRERAFTKKAGAEQGMKAQKCKGIKGVKG</sequence>
<comment type="caution">
    <text evidence="1">The sequence shown here is derived from an EMBL/GenBank/DDBJ whole genome shotgun (WGS) entry which is preliminary data.</text>
</comment>
<evidence type="ECO:0000313" key="2">
    <source>
        <dbReference type="EMBL" id="RHC57954.1"/>
    </source>
</evidence>
<dbReference type="EMBL" id="QRZM01000002">
    <property type="protein sequence ID" value="RGV77390.1"/>
    <property type="molecule type" value="Genomic_DNA"/>
</dbReference>
<dbReference type="Proteomes" id="UP000284543">
    <property type="component" value="Unassembled WGS sequence"/>
</dbReference>
<dbReference type="EMBL" id="QSHZ01000003">
    <property type="protein sequence ID" value="RHC57954.1"/>
    <property type="molecule type" value="Genomic_DNA"/>
</dbReference>
<protein>
    <submittedName>
        <fullName evidence="1">Uncharacterized protein</fullName>
    </submittedName>
</protein>
<dbReference type="Proteomes" id="UP000283975">
    <property type="component" value="Unassembled WGS sequence"/>
</dbReference>
<dbReference type="AlphaFoldDB" id="A0A412ZBC6"/>
<name>A0A412ZBC6_9FIRM</name>
<proteinExistence type="predicted"/>
<accession>A0A412ZBC6</accession>
<evidence type="ECO:0000313" key="1">
    <source>
        <dbReference type="EMBL" id="RGV77390.1"/>
    </source>
</evidence>
<organism evidence="1 4">
    <name type="scientific">Enterocloster bolteae</name>
    <dbReference type="NCBI Taxonomy" id="208479"/>
    <lineage>
        <taxon>Bacteria</taxon>
        <taxon>Bacillati</taxon>
        <taxon>Bacillota</taxon>
        <taxon>Clostridia</taxon>
        <taxon>Lachnospirales</taxon>
        <taxon>Lachnospiraceae</taxon>
        <taxon>Enterocloster</taxon>
    </lineage>
</organism>